<dbReference type="NCBIfam" id="TIGR00212">
    <property type="entry name" value="hemC"/>
    <property type="match status" value="1"/>
</dbReference>
<evidence type="ECO:0000259" key="9">
    <source>
        <dbReference type="Pfam" id="PF01379"/>
    </source>
</evidence>
<dbReference type="PATRIC" id="fig|1391654.3.peg.5257"/>
<dbReference type="FunFam" id="3.40.190.10:FF:000005">
    <property type="entry name" value="Porphobilinogen deaminase"/>
    <property type="match status" value="1"/>
</dbReference>
<keyword evidence="5 8" id="KW-0808">Transferase</keyword>
<dbReference type="GO" id="GO:0006782">
    <property type="term" value="P:protoporphyrinogen IX biosynthetic process"/>
    <property type="evidence" value="ECO:0007669"/>
    <property type="project" value="UniProtKB-UniRule"/>
</dbReference>
<keyword evidence="6 8" id="KW-0627">Porphyrin biosynthesis</keyword>
<dbReference type="PANTHER" id="PTHR11557">
    <property type="entry name" value="PORPHOBILINOGEN DEAMINASE"/>
    <property type="match status" value="1"/>
</dbReference>
<dbReference type="OrthoDB" id="9810298at2"/>
<name>A0A0K1PYE0_9BACT</name>
<feature type="domain" description="Porphobilinogen deaminase N-terminal" evidence="9">
    <location>
        <begin position="6"/>
        <end position="210"/>
    </location>
</feature>
<comment type="similarity">
    <text evidence="3 8">Belongs to the HMBS family.</text>
</comment>
<dbReference type="EMBL" id="CP012333">
    <property type="protein sequence ID" value="AKU98522.1"/>
    <property type="molecule type" value="Genomic_DNA"/>
</dbReference>
<feature type="domain" description="Porphobilinogen deaminase C-terminal" evidence="10">
    <location>
        <begin position="223"/>
        <end position="299"/>
    </location>
</feature>
<dbReference type="CDD" id="cd13646">
    <property type="entry name" value="PBP2_EcHMBS_like"/>
    <property type="match status" value="1"/>
</dbReference>
<dbReference type="Proteomes" id="UP000064967">
    <property type="component" value="Chromosome"/>
</dbReference>
<comment type="catalytic activity">
    <reaction evidence="7 8">
        <text>4 porphobilinogen + H2O = hydroxymethylbilane + 4 NH4(+)</text>
        <dbReference type="Rhea" id="RHEA:13185"/>
        <dbReference type="ChEBI" id="CHEBI:15377"/>
        <dbReference type="ChEBI" id="CHEBI:28938"/>
        <dbReference type="ChEBI" id="CHEBI:57845"/>
        <dbReference type="ChEBI" id="CHEBI:58126"/>
        <dbReference type="EC" id="2.5.1.61"/>
    </reaction>
</comment>
<comment type="cofactor">
    <cofactor evidence="8">
        <name>dipyrromethane</name>
        <dbReference type="ChEBI" id="CHEBI:60342"/>
    </cofactor>
    <text evidence="8">Binds 1 dipyrromethane group covalently.</text>
</comment>
<dbReference type="Pfam" id="PF03900">
    <property type="entry name" value="Porphobil_deamC"/>
    <property type="match status" value="1"/>
</dbReference>
<evidence type="ECO:0000256" key="6">
    <source>
        <dbReference type="ARBA" id="ARBA00023244"/>
    </source>
</evidence>
<dbReference type="PROSITE" id="PS00533">
    <property type="entry name" value="PORPHOBILINOGEN_DEAM"/>
    <property type="match status" value="1"/>
</dbReference>
<evidence type="ECO:0000256" key="4">
    <source>
        <dbReference type="ARBA" id="ARBA00011245"/>
    </source>
</evidence>
<reference evidence="11 12" key="1">
    <citation type="submission" date="2015-08" db="EMBL/GenBank/DDBJ databases">
        <authorList>
            <person name="Babu N.S."/>
            <person name="Beckwith C.J."/>
            <person name="Beseler K.G."/>
            <person name="Brison A."/>
            <person name="Carone J.V."/>
            <person name="Caskin T.P."/>
            <person name="Diamond M."/>
            <person name="Durham M.E."/>
            <person name="Foxe J.M."/>
            <person name="Go M."/>
            <person name="Henderson B.A."/>
            <person name="Jones I.B."/>
            <person name="McGettigan J.A."/>
            <person name="Micheletti S.J."/>
            <person name="Nasrallah M.E."/>
            <person name="Ortiz D."/>
            <person name="Piller C.R."/>
            <person name="Privatt S.R."/>
            <person name="Schneider S.L."/>
            <person name="Sharp S."/>
            <person name="Smith T.C."/>
            <person name="Stanton J.D."/>
            <person name="Ullery H.E."/>
            <person name="Wilson R.J."/>
            <person name="Serrano M.G."/>
            <person name="Buck G."/>
            <person name="Lee V."/>
            <person name="Wang Y."/>
            <person name="Carvalho R."/>
            <person name="Voegtly L."/>
            <person name="Shi R."/>
            <person name="Duckworth R."/>
            <person name="Johnson A."/>
            <person name="Loviza R."/>
            <person name="Walstead R."/>
            <person name="Shah Z."/>
            <person name="Kiflezghi M."/>
            <person name="Wade K."/>
            <person name="Ball S.L."/>
            <person name="Bradley K.W."/>
            <person name="Asai D.J."/>
            <person name="Bowman C.A."/>
            <person name="Russell D.A."/>
            <person name="Pope W.H."/>
            <person name="Jacobs-Sera D."/>
            <person name="Hendrix R.W."/>
            <person name="Hatfull G.F."/>
        </authorList>
    </citation>
    <scope>NUCLEOTIDE SEQUENCE [LARGE SCALE GENOMIC DNA]</scope>
    <source>
        <strain evidence="11 12">DSM 27648</strain>
    </source>
</reference>
<dbReference type="STRING" id="1391654.AKJ09_05186"/>
<evidence type="ECO:0000256" key="7">
    <source>
        <dbReference type="ARBA" id="ARBA00048169"/>
    </source>
</evidence>
<dbReference type="InterPro" id="IPR000860">
    <property type="entry name" value="HemC"/>
</dbReference>
<dbReference type="UniPathway" id="UPA00251">
    <property type="reaction ID" value="UER00319"/>
</dbReference>
<dbReference type="FunFam" id="3.40.190.10:FF:000004">
    <property type="entry name" value="Porphobilinogen deaminase"/>
    <property type="match status" value="1"/>
</dbReference>
<dbReference type="GO" id="GO:0005737">
    <property type="term" value="C:cytoplasm"/>
    <property type="evidence" value="ECO:0007669"/>
    <property type="project" value="UniProtKB-UniRule"/>
</dbReference>
<dbReference type="InterPro" id="IPR022417">
    <property type="entry name" value="Porphobilin_deaminase_N"/>
</dbReference>
<evidence type="ECO:0000256" key="8">
    <source>
        <dbReference type="HAMAP-Rule" id="MF_00260"/>
    </source>
</evidence>
<feature type="modified residue" description="S-(dipyrrolylmethanemethyl)cysteine" evidence="8">
    <location>
        <position position="239"/>
    </location>
</feature>
<dbReference type="Pfam" id="PF01379">
    <property type="entry name" value="Porphobil_deam"/>
    <property type="match status" value="1"/>
</dbReference>
<comment type="subunit">
    <text evidence="4 8">Monomer.</text>
</comment>
<evidence type="ECO:0000256" key="3">
    <source>
        <dbReference type="ARBA" id="ARBA00005638"/>
    </source>
</evidence>
<accession>A0A0K1PYE0</accession>
<dbReference type="PIRSF" id="PIRSF001438">
    <property type="entry name" value="4pyrrol_synth_OHMeBilane_synth"/>
    <property type="match status" value="1"/>
</dbReference>
<keyword evidence="12" id="KW-1185">Reference proteome</keyword>
<proteinExistence type="inferred from homology"/>
<dbReference type="PRINTS" id="PR00151">
    <property type="entry name" value="PORPHBDMNASE"/>
</dbReference>
<evidence type="ECO:0000259" key="10">
    <source>
        <dbReference type="Pfam" id="PF03900"/>
    </source>
</evidence>
<dbReference type="RefSeq" id="WP_146649468.1">
    <property type="nucleotide sequence ID" value="NZ_CP012333.1"/>
</dbReference>
<protein>
    <recommendedName>
        <fullName evidence="8">Porphobilinogen deaminase</fullName>
        <shortName evidence="8">PBG</shortName>
        <ecNumber evidence="8">2.5.1.61</ecNumber>
    </recommendedName>
    <alternativeName>
        <fullName evidence="8">Hydroxymethylbilane synthase</fullName>
        <shortName evidence="8">HMBS</shortName>
    </alternativeName>
    <alternativeName>
        <fullName evidence="8">Pre-uroporphyrinogen synthase</fullName>
    </alternativeName>
</protein>
<comment type="function">
    <text evidence="1 8">Tetrapolymerization of the monopyrrole PBG into the hydroxymethylbilane pre-uroporphyrinogen in several discrete steps.</text>
</comment>
<dbReference type="HAMAP" id="MF_00260">
    <property type="entry name" value="Porphobil_deam"/>
    <property type="match status" value="1"/>
</dbReference>
<dbReference type="SUPFAM" id="SSF53850">
    <property type="entry name" value="Periplasmic binding protein-like II"/>
    <property type="match status" value="1"/>
</dbReference>
<dbReference type="InterPro" id="IPR036803">
    <property type="entry name" value="Porphobilinogen_deaminase_C_sf"/>
</dbReference>
<gene>
    <name evidence="8" type="primary">hemC</name>
    <name evidence="11" type="ORF">AKJ09_05186</name>
</gene>
<dbReference type="PANTHER" id="PTHR11557:SF0">
    <property type="entry name" value="PORPHOBILINOGEN DEAMINASE"/>
    <property type="match status" value="1"/>
</dbReference>
<dbReference type="AlphaFoldDB" id="A0A0K1PYE0"/>
<dbReference type="KEGG" id="llu:AKJ09_05186"/>
<evidence type="ECO:0000313" key="12">
    <source>
        <dbReference type="Proteomes" id="UP000064967"/>
    </source>
</evidence>
<dbReference type="Gene3D" id="3.30.160.40">
    <property type="entry name" value="Porphobilinogen deaminase, C-terminal domain"/>
    <property type="match status" value="1"/>
</dbReference>
<evidence type="ECO:0000256" key="2">
    <source>
        <dbReference type="ARBA" id="ARBA00004735"/>
    </source>
</evidence>
<dbReference type="Gene3D" id="3.40.190.10">
    <property type="entry name" value="Periplasmic binding protein-like II"/>
    <property type="match status" value="2"/>
</dbReference>
<evidence type="ECO:0000256" key="5">
    <source>
        <dbReference type="ARBA" id="ARBA00022679"/>
    </source>
</evidence>
<evidence type="ECO:0000256" key="1">
    <source>
        <dbReference type="ARBA" id="ARBA00002869"/>
    </source>
</evidence>
<dbReference type="EC" id="2.5.1.61" evidence="8"/>
<evidence type="ECO:0000313" key="11">
    <source>
        <dbReference type="EMBL" id="AKU98522.1"/>
    </source>
</evidence>
<sequence>MKLTYATRRSALALAQCRAFVARLKLAHPDLELVEEQVVTTGDKIQDRPLSEVGGKGLFVKEIEEALLSNRADIAVHSIKDVPGVLPDGLLIACIPAREDARDVLVCPRFGSLEGLPKGAKVGTSSLRRMVNLHAARPDLSILPMRGNVDTRLRKLEEGEFDAIVLARAGLVRLGLENRATAILPPEISLPAVGQGALGIECRADDAKTRALLAALHDEPTSRCVAAERGVLIALEGDCKTPIAAYGERVVSGDSVSLHLRAFVSDPDGKNVRRAEETVPWPASDEAAQDFGLRIGRSLRA</sequence>
<comment type="miscellaneous">
    <text evidence="8">The porphobilinogen subunits are added to the dipyrromethane group.</text>
</comment>
<comment type="pathway">
    <text evidence="2">Porphyrin-containing compound metabolism; protoporphyrin-IX biosynthesis; coproporphyrinogen-III from 5-aminolevulinate: step 2/4.</text>
</comment>
<dbReference type="GO" id="GO:0004418">
    <property type="term" value="F:hydroxymethylbilane synthase activity"/>
    <property type="evidence" value="ECO:0007669"/>
    <property type="project" value="UniProtKB-UniRule"/>
</dbReference>
<dbReference type="InterPro" id="IPR022418">
    <property type="entry name" value="Porphobilinogen_deaminase_C"/>
</dbReference>
<dbReference type="InterPro" id="IPR022419">
    <property type="entry name" value="Porphobilin_deaminase_cofac_BS"/>
</dbReference>
<organism evidence="11 12">
    <name type="scientific">Labilithrix luteola</name>
    <dbReference type="NCBI Taxonomy" id="1391654"/>
    <lineage>
        <taxon>Bacteria</taxon>
        <taxon>Pseudomonadati</taxon>
        <taxon>Myxococcota</taxon>
        <taxon>Polyangia</taxon>
        <taxon>Polyangiales</taxon>
        <taxon>Labilitrichaceae</taxon>
        <taxon>Labilithrix</taxon>
    </lineage>
</organism>
<dbReference type="SUPFAM" id="SSF54782">
    <property type="entry name" value="Porphobilinogen deaminase (hydroxymethylbilane synthase), C-terminal domain"/>
    <property type="match status" value="1"/>
</dbReference>